<dbReference type="Pfam" id="PF00574">
    <property type="entry name" value="CLP_protease"/>
    <property type="match status" value="1"/>
</dbReference>
<protein>
    <recommendedName>
        <fullName evidence="6">ATP-dependent Clp protease proteolytic subunit</fullName>
    </recommendedName>
</protein>
<sequence>MRLLKERIIFIVGNIEDNKANLIVAQLLSLEYENPKKDINLYINSPCGIVTTGLSIYDTMQYVKPDVATICI</sequence>
<dbReference type="PANTHER" id="PTHR10381">
    <property type="entry name" value="ATP-DEPENDENT CLP PROTEASE PROTEOLYTIC SUBUNIT"/>
    <property type="match status" value="1"/>
</dbReference>
<dbReference type="SUPFAM" id="SSF52096">
    <property type="entry name" value="ClpP/crotonase"/>
    <property type="match status" value="1"/>
</dbReference>
<proteinExistence type="inferred from homology"/>
<dbReference type="KEGG" id="paly:O3E_01290"/>
<dbReference type="AlphaFoldDB" id="A0AAU8RYJ9"/>
<keyword evidence="5" id="KW-0720">Serine protease</keyword>
<dbReference type="GO" id="GO:0051117">
    <property type="term" value="F:ATPase binding"/>
    <property type="evidence" value="ECO:0007669"/>
    <property type="project" value="TreeGrafter"/>
</dbReference>
<evidence type="ECO:0000256" key="2">
    <source>
        <dbReference type="ARBA" id="ARBA00022490"/>
    </source>
</evidence>
<dbReference type="GO" id="GO:0009368">
    <property type="term" value="C:endopeptidase Clp complex"/>
    <property type="evidence" value="ECO:0007669"/>
    <property type="project" value="TreeGrafter"/>
</dbReference>
<evidence type="ECO:0000313" key="8">
    <source>
        <dbReference type="Proteomes" id="UP000031624"/>
    </source>
</evidence>
<evidence type="ECO:0000256" key="3">
    <source>
        <dbReference type="ARBA" id="ARBA00022670"/>
    </source>
</evidence>
<keyword evidence="3 7" id="KW-0645">Protease</keyword>
<keyword evidence="4" id="KW-0378">Hydrolase</keyword>
<dbReference type="Gene3D" id="3.90.226.10">
    <property type="entry name" value="2-enoyl-CoA Hydratase, Chain A, domain 1"/>
    <property type="match status" value="1"/>
</dbReference>
<comment type="similarity">
    <text evidence="1 6">Belongs to the peptidase S14 family.</text>
</comment>
<reference evidence="7 8" key="1">
    <citation type="submission" date="2014-04" db="EMBL/GenBank/DDBJ databases">
        <title>Genome reduction and metabolic complementation of the dual endosymbionts in the whitefly Bemisia tabaci.</title>
        <authorList>
            <person name="Rao Q."/>
            <person name="Rollat-Farnier P.-A."/>
            <person name="Zhang Z.-X."/>
            <person name="Santos-Garcia D."/>
            <person name="Silva F.J."/>
            <person name="Moya A."/>
            <person name="Zhu D.-T."/>
            <person name="Klein C.C."/>
            <person name="Vavre F."/>
            <person name="Sagot M.-F."/>
            <person name="Liu S.-S."/>
            <person name="Mouton L."/>
            <person name="Wang X.-W."/>
        </authorList>
    </citation>
    <scope>NUCLEOTIDE SEQUENCE [LARGE SCALE GENOMIC DNA]</scope>
    <source>
        <strain evidence="7 8">BT-Q</strain>
    </source>
</reference>
<dbReference type="GO" id="GO:0006515">
    <property type="term" value="P:protein quality control for misfolded or incompletely synthesized proteins"/>
    <property type="evidence" value="ECO:0007669"/>
    <property type="project" value="TreeGrafter"/>
</dbReference>
<evidence type="ECO:0000256" key="6">
    <source>
        <dbReference type="RuleBase" id="RU003567"/>
    </source>
</evidence>
<evidence type="ECO:0000256" key="5">
    <source>
        <dbReference type="ARBA" id="ARBA00022825"/>
    </source>
</evidence>
<dbReference type="CDD" id="cd07017">
    <property type="entry name" value="S14_ClpP_2"/>
    <property type="match status" value="1"/>
</dbReference>
<dbReference type="Proteomes" id="UP000031624">
    <property type="component" value="Chromosome"/>
</dbReference>
<name>A0AAU8RYJ9_9GAMM</name>
<dbReference type="GO" id="GO:0004176">
    <property type="term" value="F:ATP-dependent peptidase activity"/>
    <property type="evidence" value="ECO:0007669"/>
    <property type="project" value="InterPro"/>
</dbReference>
<organism evidence="7 8">
    <name type="scientific">Candidatus Portiera aleyrodidarum MED</name>
    <name type="common">Bemisia tabaci</name>
    <dbReference type="NCBI Taxonomy" id="1163752"/>
    <lineage>
        <taxon>Bacteria</taxon>
        <taxon>Pseudomonadati</taxon>
        <taxon>Pseudomonadota</taxon>
        <taxon>Gammaproteobacteria</taxon>
        <taxon>Candidatus Johnevansiales</taxon>
        <taxon>Candidatus Johnevansiaceae</taxon>
        <taxon>Candidatus Portiera</taxon>
    </lineage>
</organism>
<dbReference type="PRINTS" id="PR00127">
    <property type="entry name" value="CLPPROTEASEP"/>
</dbReference>
<evidence type="ECO:0000256" key="4">
    <source>
        <dbReference type="ARBA" id="ARBA00022801"/>
    </source>
</evidence>
<dbReference type="GO" id="GO:0004252">
    <property type="term" value="F:serine-type endopeptidase activity"/>
    <property type="evidence" value="ECO:0007669"/>
    <property type="project" value="InterPro"/>
</dbReference>
<dbReference type="EMBL" id="CP007563">
    <property type="protein sequence ID" value="AJF24148.1"/>
    <property type="molecule type" value="Genomic_DNA"/>
</dbReference>
<keyword evidence="2" id="KW-0963">Cytoplasm</keyword>
<evidence type="ECO:0000256" key="1">
    <source>
        <dbReference type="ARBA" id="ARBA00007039"/>
    </source>
</evidence>
<gene>
    <name evidence="7" type="ORF">O3E_01290</name>
</gene>
<dbReference type="InterPro" id="IPR001907">
    <property type="entry name" value="ClpP"/>
</dbReference>
<dbReference type="InterPro" id="IPR023562">
    <property type="entry name" value="ClpP/TepA"/>
</dbReference>
<evidence type="ECO:0000313" key="7">
    <source>
        <dbReference type="EMBL" id="AJF24148.1"/>
    </source>
</evidence>
<dbReference type="InterPro" id="IPR029045">
    <property type="entry name" value="ClpP/crotonase-like_dom_sf"/>
</dbReference>
<accession>A0AAU8RYJ9</accession>
<dbReference type="PANTHER" id="PTHR10381:SF70">
    <property type="entry name" value="ATP-DEPENDENT CLP PROTEASE PROTEOLYTIC SUBUNIT"/>
    <property type="match status" value="1"/>
</dbReference>